<dbReference type="InterPro" id="IPR000792">
    <property type="entry name" value="Tscrpt_reg_LuxR_C"/>
</dbReference>
<sequence>MAKAMAEAKAELEAVEGGKAQVEIPLGLSPRESEIFTLLLTEAAPKDIAYNLNISNSAVNKHILNIYRKLNVQSRVELFAKFSSQSIKNG</sequence>
<dbReference type="PROSITE" id="PS50043">
    <property type="entry name" value="HTH_LUXR_2"/>
    <property type="match status" value="1"/>
</dbReference>
<keyword evidence="3" id="KW-0804">Transcription</keyword>
<dbReference type="PANTHER" id="PTHR44688:SF16">
    <property type="entry name" value="DNA-BINDING TRANSCRIPTIONAL ACTIVATOR DEVR_DOSR"/>
    <property type="match status" value="1"/>
</dbReference>
<keyword evidence="2" id="KW-0238">DNA-binding</keyword>
<evidence type="ECO:0000256" key="1">
    <source>
        <dbReference type="ARBA" id="ARBA00023015"/>
    </source>
</evidence>
<keyword evidence="1" id="KW-0805">Transcription regulation</keyword>
<dbReference type="Pfam" id="PF00196">
    <property type="entry name" value="GerE"/>
    <property type="match status" value="1"/>
</dbReference>
<dbReference type="PANTHER" id="PTHR44688">
    <property type="entry name" value="DNA-BINDING TRANSCRIPTIONAL ACTIVATOR DEVR_DOSR"/>
    <property type="match status" value="1"/>
</dbReference>
<dbReference type="Gene3D" id="1.10.10.10">
    <property type="entry name" value="Winged helix-like DNA-binding domain superfamily/Winged helix DNA-binding domain"/>
    <property type="match status" value="1"/>
</dbReference>
<dbReference type="AlphaFoldDB" id="A0A806KGY2"/>
<dbReference type="GO" id="GO:0006355">
    <property type="term" value="P:regulation of DNA-templated transcription"/>
    <property type="evidence" value="ECO:0007669"/>
    <property type="project" value="InterPro"/>
</dbReference>
<evidence type="ECO:0000313" key="5">
    <source>
        <dbReference type="EMBL" id="AGS53857.1"/>
    </source>
</evidence>
<evidence type="ECO:0000259" key="4">
    <source>
        <dbReference type="PROSITE" id="PS50043"/>
    </source>
</evidence>
<dbReference type="InterPro" id="IPR016032">
    <property type="entry name" value="Sig_transdc_resp-reg_C-effctor"/>
</dbReference>
<protein>
    <recommendedName>
        <fullName evidence="4">HTH luxR-type domain-containing protein</fullName>
    </recommendedName>
</protein>
<dbReference type="InterPro" id="IPR036388">
    <property type="entry name" value="WH-like_DNA-bd_sf"/>
</dbReference>
<dbReference type="SUPFAM" id="SSF46894">
    <property type="entry name" value="C-terminal effector domain of the bipartite response regulators"/>
    <property type="match status" value="1"/>
</dbReference>
<accession>A0A806KGY2</accession>
<feature type="domain" description="HTH luxR-type" evidence="4">
    <location>
        <begin position="21"/>
        <end position="86"/>
    </location>
</feature>
<name>A0A806KGY2_9BACT</name>
<dbReference type="CDD" id="cd06170">
    <property type="entry name" value="LuxR_C_like"/>
    <property type="match status" value="1"/>
</dbReference>
<dbReference type="SMART" id="SM00421">
    <property type="entry name" value="HTH_LUXR"/>
    <property type="match status" value="1"/>
</dbReference>
<organism evidence="5">
    <name type="scientific">uncultured bacterium contig00094</name>
    <dbReference type="NCBI Taxonomy" id="1181565"/>
    <lineage>
        <taxon>Bacteria</taxon>
        <taxon>environmental samples</taxon>
    </lineage>
</organism>
<dbReference type="GO" id="GO:0003677">
    <property type="term" value="F:DNA binding"/>
    <property type="evidence" value="ECO:0007669"/>
    <property type="project" value="UniProtKB-KW"/>
</dbReference>
<reference evidence="5" key="1">
    <citation type="submission" date="2012-03" db="EMBL/GenBank/DDBJ databases">
        <title>Functional metagenomics reveals considerable lignocellulase gene clusters in the gut microbiome of a wood-feeding higher termite.</title>
        <authorList>
            <person name="Liu N."/>
        </authorList>
    </citation>
    <scope>NUCLEOTIDE SEQUENCE</scope>
</reference>
<evidence type="ECO:0000256" key="2">
    <source>
        <dbReference type="ARBA" id="ARBA00023125"/>
    </source>
</evidence>
<evidence type="ECO:0000256" key="3">
    <source>
        <dbReference type="ARBA" id="ARBA00023163"/>
    </source>
</evidence>
<dbReference type="EMBL" id="JQ844254">
    <property type="protein sequence ID" value="AGS53857.1"/>
    <property type="molecule type" value="Genomic_DNA"/>
</dbReference>
<proteinExistence type="predicted"/>